<dbReference type="Gene3D" id="3.40.630.90">
    <property type="match status" value="1"/>
</dbReference>
<dbReference type="OrthoDB" id="20916at2"/>
<evidence type="ECO:0000259" key="1">
    <source>
        <dbReference type="PROSITE" id="PS51186"/>
    </source>
</evidence>
<evidence type="ECO:0000313" key="2">
    <source>
        <dbReference type="EMBL" id="ACK73600.1"/>
    </source>
</evidence>
<dbReference type="Proteomes" id="UP000002384">
    <property type="component" value="Chromosome"/>
</dbReference>
<keyword evidence="2" id="KW-0808">Transferase</keyword>
<proteinExistence type="predicted"/>
<dbReference type="SUPFAM" id="SSF55729">
    <property type="entry name" value="Acyl-CoA N-acyltransferases (Nat)"/>
    <property type="match status" value="1"/>
</dbReference>
<dbReference type="KEGG" id="cyc:PCC7424_5252"/>
<organism evidence="2 3">
    <name type="scientific">Gloeothece citriformis (strain PCC 7424)</name>
    <name type="common">Cyanothece sp. (strain PCC 7424)</name>
    <dbReference type="NCBI Taxonomy" id="65393"/>
    <lineage>
        <taxon>Bacteria</taxon>
        <taxon>Bacillati</taxon>
        <taxon>Cyanobacteriota</taxon>
        <taxon>Cyanophyceae</taxon>
        <taxon>Oscillatoriophycideae</taxon>
        <taxon>Chroococcales</taxon>
        <taxon>Aphanothecaceae</taxon>
        <taxon>Gloeothece</taxon>
        <taxon>Gloeothece citriformis</taxon>
    </lineage>
</organism>
<dbReference type="CDD" id="cd04301">
    <property type="entry name" value="NAT_SF"/>
    <property type="match status" value="1"/>
</dbReference>
<keyword evidence="3" id="KW-1185">Reference proteome</keyword>
<dbReference type="Gene3D" id="3.40.630.30">
    <property type="match status" value="1"/>
</dbReference>
<gene>
    <name evidence="2" type="ordered locus">PCC7424_5252</name>
</gene>
<dbReference type="PANTHER" id="PTHR47237:SF1">
    <property type="entry name" value="SLL0310 PROTEIN"/>
    <property type="match status" value="1"/>
</dbReference>
<reference evidence="3" key="1">
    <citation type="journal article" date="2011" name="MBio">
        <title>Novel metabolic attributes of the genus Cyanothece, comprising a group of unicellular nitrogen-fixing Cyanobacteria.</title>
        <authorList>
            <person name="Bandyopadhyay A."/>
            <person name="Elvitigala T."/>
            <person name="Welsh E."/>
            <person name="Stockel J."/>
            <person name="Liberton M."/>
            <person name="Min H."/>
            <person name="Sherman L.A."/>
            <person name="Pakrasi H.B."/>
        </authorList>
    </citation>
    <scope>NUCLEOTIDE SEQUENCE [LARGE SCALE GENOMIC DNA]</scope>
    <source>
        <strain evidence="3">PCC 7424</strain>
    </source>
</reference>
<feature type="domain" description="N-acetyltransferase" evidence="1">
    <location>
        <begin position="15"/>
        <end position="151"/>
    </location>
</feature>
<dbReference type="InterPro" id="IPR052729">
    <property type="entry name" value="Acyl/Acetyltrans_Enzymes"/>
</dbReference>
<dbReference type="AlphaFoldDB" id="B7KIB3"/>
<sequence length="289" mass="32945">MINSDPTVKTTDPQFLVRPMTLDDLKIALSWAQGEGWNPGIDDADNYYIADPGGFLIGELNGNPISCISVIRYNDNFNFIGIYIVKPDYRNQGYGLKTFQEALKLVNNKPAALDGVLQQVNNYQKWGFKSAHYHRRYQGIIQGQLSEDVIDLTQVNFDQLCNYDHQYFPGYRPQFLKKWIHQPHGQGYAIVNQEKVLGYGVIREACEGFKIAPLFAENEQIAEKLVLALSTYTQGNNIYIDVPDLNQKAISLVETYQMQCVFECVRMYTHNPPNLDWNKIFGVTGLEIG</sequence>
<accession>B7KIB3</accession>
<dbReference type="EMBL" id="CP001291">
    <property type="protein sequence ID" value="ACK73600.1"/>
    <property type="molecule type" value="Genomic_DNA"/>
</dbReference>
<evidence type="ECO:0000313" key="3">
    <source>
        <dbReference type="Proteomes" id="UP000002384"/>
    </source>
</evidence>
<dbReference type="InterPro" id="IPR016181">
    <property type="entry name" value="Acyl_CoA_acyltransferase"/>
</dbReference>
<dbReference type="HOGENOM" id="CLU_054109_0_0_3"/>
<name>B7KIB3_GLOC7</name>
<dbReference type="GO" id="GO:0016747">
    <property type="term" value="F:acyltransferase activity, transferring groups other than amino-acyl groups"/>
    <property type="evidence" value="ECO:0007669"/>
    <property type="project" value="InterPro"/>
</dbReference>
<dbReference type="RefSeq" id="WP_015957178.1">
    <property type="nucleotide sequence ID" value="NC_011729.1"/>
</dbReference>
<dbReference type="eggNOG" id="COG0454">
    <property type="taxonomic scope" value="Bacteria"/>
</dbReference>
<dbReference type="PROSITE" id="PS51186">
    <property type="entry name" value="GNAT"/>
    <property type="match status" value="1"/>
</dbReference>
<dbReference type="PANTHER" id="PTHR47237">
    <property type="entry name" value="SLL0310 PROTEIN"/>
    <property type="match status" value="1"/>
</dbReference>
<dbReference type="Pfam" id="PF00583">
    <property type="entry name" value="Acetyltransf_1"/>
    <property type="match status" value="1"/>
</dbReference>
<dbReference type="Pfam" id="PF18014">
    <property type="entry name" value="Acetyltransf_18"/>
    <property type="match status" value="1"/>
</dbReference>
<protein>
    <submittedName>
        <fullName evidence="2">GCN5-related N-acetyltransferase</fullName>
    </submittedName>
</protein>
<dbReference type="InterPro" id="IPR000182">
    <property type="entry name" value="GNAT_dom"/>
</dbReference>
<dbReference type="InterPro" id="IPR041496">
    <property type="entry name" value="YitH/HolE_GNAT"/>
</dbReference>